<accession>A0A9W8YHN4</accession>
<comment type="caution">
    <text evidence="1">The sequence shown here is derived from an EMBL/GenBank/DDBJ whole genome shotgun (WGS) entry which is preliminary data.</text>
</comment>
<reference evidence="1" key="1">
    <citation type="submission" date="2022-10" db="EMBL/GenBank/DDBJ databases">
        <title>Tapping the CABI collections for fungal endophytes: first genome assemblies for Collariella, Neodidymelliopsis, Ascochyta clinopodiicola, Didymella pomorum, Didymosphaeria variabile, Neocosmospora piperis and Neocucurbitaria cava.</title>
        <authorList>
            <person name="Hill R."/>
        </authorList>
    </citation>
    <scope>NUCLEOTIDE SEQUENCE</scope>
    <source>
        <strain evidence="1">IMI 356814</strain>
    </source>
</reference>
<evidence type="ECO:0000313" key="1">
    <source>
        <dbReference type="EMBL" id="KAJ4377896.1"/>
    </source>
</evidence>
<organism evidence="1 2">
    <name type="scientific">Neocucurbitaria cava</name>
    <dbReference type="NCBI Taxonomy" id="798079"/>
    <lineage>
        <taxon>Eukaryota</taxon>
        <taxon>Fungi</taxon>
        <taxon>Dikarya</taxon>
        <taxon>Ascomycota</taxon>
        <taxon>Pezizomycotina</taxon>
        <taxon>Dothideomycetes</taxon>
        <taxon>Pleosporomycetidae</taxon>
        <taxon>Pleosporales</taxon>
        <taxon>Pleosporineae</taxon>
        <taxon>Cucurbitariaceae</taxon>
        <taxon>Neocucurbitaria</taxon>
    </lineage>
</organism>
<dbReference type="OrthoDB" id="6105938at2759"/>
<dbReference type="Proteomes" id="UP001140560">
    <property type="component" value="Unassembled WGS sequence"/>
</dbReference>
<dbReference type="AlphaFoldDB" id="A0A9W8YHN4"/>
<keyword evidence="2" id="KW-1185">Reference proteome</keyword>
<gene>
    <name evidence="1" type="ORF">N0V83_000726</name>
</gene>
<sequence length="203" mass="23137">MTSEVQASEAQQQLFKQLAASTTFELDVNDSPKRQFNILAKLLNWVGGEEPWNTHWEACFGEVYIWRAPVIAEHTAASASAGATPAPSEAGGTDVSDNIWSRFEGFVPDNRASLNREFHRLSKHMGWNEEECGRYRVEMFDADFAARVVSIIFNQDEWKELCRRCKIDPIPNDIPSFPRLFPNVFVNVYDILGHKRTEALNRS</sequence>
<dbReference type="EMBL" id="JAPEUY010000001">
    <property type="protein sequence ID" value="KAJ4377896.1"/>
    <property type="molecule type" value="Genomic_DNA"/>
</dbReference>
<proteinExistence type="predicted"/>
<protein>
    <submittedName>
        <fullName evidence="1">Uncharacterized protein</fullName>
    </submittedName>
</protein>
<evidence type="ECO:0000313" key="2">
    <source>
        <dbReference type="Proteomes" id="UP001140560"/>
    </source>
</evidence>
<name>A0A9W8YHN4_9PLEO</name>